<accession>A0AAD6Z924</accession>
<dbReference type="AlphaFoldDB" id="A0AAD6Z924"/>
<protein>
    <submittedName>
        <fullName evidence="2">Uncharacterized protein</fullName>
    </submittedName>
</protein>
<feature type="signal peptide" evidence="1">
    <location>
        <begin position="1"/>
        <end position="20"/>
    </location>
</feature>
<gene>
    <name evidence="2" type="ORF">DFH08DRAFT_1043926</name>
</gene>
<proteinExistence type="predicted"/>
<evidence type="ECO:0000256" key="1">
    <source>
        <dbReference type="SAM" id="SignalP"/>
    </source>
</evidence>
<keyword evidence="3" id="KW-1185">Reference proteome</keyword>
<comment type="caution">
    <text evidence="2">The sequence shown here is derived from an EMBL/GenBank/DDBJ whole genome shotgun (WGS) entry which is preliminary data.</text>
</comment>
<organism evidence="2 3">
    <name type="scientific">Mycena albidolilacea</name>
    <dbReference type="NCBI Taxonomy" id="1033008"/>
    <lineage>
        <taxon>Eukaryota</taxon>
        <taxon>Fungi</taxon>
        <taxon>Dikarya</taxon>
        <taxon>Basidiomycota</taxon>
        <taxon>Agaricomycotina</taxon>
        <taxon>Agaricomycetes</taxon>
        <taxon>Agaricomycetidae</taxon>
        <taxon>Agaricales</taxon>
        <taxon>Marasmiineae</taxon>
        <taxon>Mycenaceae</taxon>
        <taxon>Mycena</taxon>
    </lineage>
</organism>
<reference evidence="2" key="1">
    <citation type="submission" date="2023-03" db="EMBL/GenBank/DDBJ databases">
        <title>Massive genome expansion in bonnet fungi (Mycena s.s.) driven by repeated elements and novel gene families across ecological guilds.</title>
        <authorList>
            <consortium name="Lawrence Berkeley National Laboratory"/>
            <person name="Harder C.B."/>
            <person name="Miyauchi S."/>
            <person name="Viragh M."/>
            <person name="Kuo A."/>
            <person name="Thoen E."/>
            <person name="Andreopoulos B."/>
            <person name="Lu D."/>
            <person name="Skrede I."/>
            <person name="Drula E."/>
            <person name="Henrissat B."/>
            <person name="Morin E."/>
            <person name="Kohler A."/>
            <person name="Barry K."/>
            <person name="LaButti K."/>
            <person name="Morin E."/>
            <person name="Salamov A."/>
            <person name="Lipzen A."/>
            <person name="Mereny Z."/>
            <person name="Hegedus B."/>
            <person name="Baldrian P."/>
            <person name="Stursova M."/>
            <person name="Weitz H."/>
            <person name="Taylor A."/>
            <person name="Grigoriev I.V."/>
            <person name="Nagy L.G."/>
            <person name="Martin F."/>
            <person name="Kauserud H."/>
        </authorList>
    </citation>
    <scope>NUCLEOTIDE SEQUENCE</scope>
    <source>
        <strain evidence="2">CBHHK002</strain>
    </source>
</reference>
<feature type="chain" id="PRO_5042163948" evidence="1">
    <location>
        <begin position="21"/>
        <end position="99"/>
    </location>
</feature>
<evidence type="ECO:0000313" key="2">
    <source>
        <dbReference type="EMBL" id="KAJ7312714.1"/>
    </source>
</evidence>
<name>A0AAD6Z924_9AGAR</name>
<dbReference type="EMBL" id="JARIHO010000070">
    <property type="protein sequence ID" value="KAJ7312714.1"/>
    <property type="molecule type" value="Genomic_DNA"/>
</dbReference>
<evidence type="ECO:0000313" key="3">
    <source>
        <dbReference type="Proteomes" id="UP001218218"/>
    </source>
</evidence>
<keyword evidence="1" id="KW-0732">Signal</keyword>
<dbReference type="Proteomes" id="UP001218218">
    <property type="component" value="Unassembled WGS sequence"/>
</dbReference>
<sequence length="99" mass="11017">MLDDILSLSVLLRILSIIRAAIFKPRPRVAGLHSDPSTSEVLANATVQEIQCHGSGYTMFRIPKIHLDATALFAHQFIGPLPRVHQTNDDDNEEMPPFV</sequence>